<dbReference type="EMBL" id="JBHSNM010000002">
    <property type="protein sequence ID" value="MFC5570140.1"/>
    <property type="molecule type" value="Genomic_DNA"/>
</dbReference>
<evidence type="ECO:0000313" key="3">
    <source>
        <dbReference type="Proteomes" id="UP001596036"/>
    </source>
</evidence>
<dbReference type="RefSeq" id="WP_386754491.1">
    <property type="nucleotide sequence ID" value="NZ_JBHSNM010000002.1"/>
</dbReference>
<evidence type="ECO:0000256" key="1">
    <source>
        <dbReference type="SAM" id="SignalP"/>
    </source>
</evidence>
<accession>A0ABW0SNF5</accession>
<comment type="caution">
    <text evidence="2">The sequence shown here is derived from an EMBL/GenBank/DDBJ whole genome shotgun (WGS) entry which is preliminary data.</text>
</comment>
<organism evidence="2 3">
    <name type="scientific">Lysobacter yangpyeongensis</name>
    <dbReference type="NCBI Taxonomy" id="346182"/>
    <lineage>
        <taxon>Bacteria</taxon>
        <taxon>Pseudomonadati</taxon>
        <taxon>Pseudomonadota</taxon>
        <taxon>Gammaproteobacteria</taxon>
        <taxon>Lysobacterales</taxon>
        <taxon>Lysobacteraceae</taxon>
        <taxon>Lysobacter</taxon>
    </lineage>
</organism>
<dbReference type="Pfam" id="PF20396">
    <property type="entry name" value="DUF6689"/>
    <property type="match status" value="1"/>
</dbReference>
<dbReference type="Proteomes" id="UP001596036">
    <property type="component" value="Unassembled WGS sequence"/>
</dbReference>
<reference evidence="3" key="1">
    <citation type="journal article" date="2019" name="Int. J. Syst. Evol. Microbiol.">
        <title>The Global Catalogue of Microorganisms (GCM) 10K type strain sequencing project: providing services to taxonomists for standard genome sequencing and annotation.</title>
        <authorList>
            <consortium name="The Broad Institute Genomics Platform"/>
            <consortium name="The Broad Institute Genome Sequencing Center for Infectious Disease"/>
            <person name="Wu L."/>
            <person name="Ma J."/>
        </authorList>
    </citation>
    <scope>NUCLEOTIDE SEQUENCE [LARGE SCALE GENOMIC DNA]</scope>
    <source>
        <strain evidence="3">KACC 11407</strain>
    </source>
</reference>
<sequence length="293" mass="31266">MRLSAIAWTAVVSLCLVASNAAAQGTTDLALIPPTQTISGLLPVSVTAADNHAEVRVGLTLLPLAEVSLDFQDASGLSPASLGATAQLVDLLDQALLSRLPDLGLTGLTNTLPLLLTIEPPANGGLSFRNTGRMEIHTHLLPYNAGTSLRVFKASLGGPFRDVTDEIAPGSVRARTTYGGFSQFLILIDLRSTGTVIAQKLQWLRDITAQLPSGEQPPFQALIDQVETQVAAEDYAAALASIEAIRSRAEQRAGVYLPNEWRATHDTHNFAGELVATANTLRFSVRYLRDFGQ</sequence>
<feature type="signal peptide" evidence="1">
    <location>
        <begin position="1"/>
        <end position="23"/>
    </location>
</feature>
<protein>
    <submittedName>
        <fullName evidence="2">DUF6689 family protein</fullName>
    </submittedName>
</protein>
<proteinExistence type="predicted"/>
<feature type="chain" id="PRO_5047304179" evidence="1">
    <location>
        <begin position="24"/>
        <end position="293"/>
    </location>
</feature>
<dbReference type="InterPro" id="IPR046511">
    <property type="entry name" value="DUF6689"/>
</dbReference>
<evidence type="ECO:0000313" key="2">
    <source>
        <dbReference type="EMBL" id="MFC5570140.1"/>
    </source>
</evidence>
<gene>
    <name evidence="2" type="ORF">ACFPN1_08725</name>
</gene>
<keyword evidence="3" id="KW-1185">Reference proteome</keyword>
<keyword evidence="1" id="KW-0732">Signal</keyword>
<name>A0ABW0SNF5_9GAMM</name>